<reference evidence="2 4" key="1">
    <citation type="submission" date="2020-01" db="EMBL/GenBank/DDBJ databases">
        <title>the WGS Modestobacter muralis CPCC 204518.</title>
        <authorList>
            <person name="Jiang Z."/>
        </authorList>
    </citation>
    <scope>NUCLEOTIDE SEQUENCE [LARGE SCALE GENOMIC DNA]</scope>
    <source>
        <strain evidence="2 4">DSM 100205</strain>
    </source>
</reference>
<dbReference type="EMBL" id="JAAGWH010000016">
    <property type="protein sequence ID" value="NEK94142.1"/>
    <property type="molecule type" value="Genomic_DNA"/>
</dbReference>
<dbReference type="RefSeq" id="WP_163610603.1">
    <property type="nucleotide sequence ID" value="NZ_JAAGWB010000016.1"/>
</dbReference>
<feature type="region of interest" description="Disordered" evidence="1">
    <location>
        <begin position="108"/>
        <end position="241"/>
    </location>
</feature>
<evidence type="ECO:0000313" key="3">
    <source>
        <dbReference type="EMBL" id="NEN50909.1"/>
    </source>
</evidence>
<comment type="caution">
    <text evidence="3">The sequence shown here is derived from an EMBL/GenBank/DDBJ whole genome shotgun (WGS) entry which is preliminary data.</text>
</comment>
<keyword evidence="4" id="KW-1185">Reference proteome</keyword>
<evidence type="ECO:0000256" key="1">
    <source>
        <dbReference type="SAM" id="MobiDB-lite"/>
    </source>
</evidence>
<protein>
    <recommendedName>
        <fullName evidence="6">Helix-turn-helix domain-containing protein</fullName>
    </recommendedName>
</protein>
<evidence type="ECO:0008006" key="6">
    <source>
        <dbReference type="Google" id="ProtNLM"/>
    </source>
</evidence>
<dbReference type="Proteomes" id="UP000471152">
    <property type="component" value="Unassembled WGS sequence"/>
</dbReference>
<dbReference type="EMBL" id="JAAGWB010000016">
    <property type="protein sequence ID" value="NEN50909.1"/>
    <property type="molecule type" value="Genomic_DNA"/>
</dbReference>
<evidence type="ECO:0000313" key="2">
    <source>
        <dbReference type="EMBL" id="NEK94142.1"/>
    </source>
</evidence>
<dbReference type="Proteomes" id="UP000468828">
    <property type="component" value="Unassembled WGS sequence"/>
</dbReference>
<proteinExistence type="predicted"/>
<dbReference type="AlphaFoldDB" id="A0A6P0H6R7"/>
<reference evidence="3 5" key="2">
    <citation type="submission" date="2020-02" db="EMBL/GenBank/DDBJ databases">
        <title>The WGS of Modestobacter muralis DSM 100205.</title>
        <authorList>
            <person name="Jiang Z."/>
        </authorList>
    </citation>
    <scope>NUCLEOTIDE SEQUENCE [LARGE SCALE GENOMIC DNA]</scope>
    <source>
        <strain evidence="3 5">DSM 100205</strain>
    </source>
</reference>
<sequence length="269" mass="29017">MAGPQPRRKQSVRDAWRVRVTRTKTISDSVRVLLLYMATATDGQGRHLMDERGYWRQPQAETAAAFAVSDRALRRRIQDAVDRGWLARTGGGINGQVTQYRAQVVADQADKGCPPEPKVQADTFQPPKADTPCPPEPAGSPTVQADRGCPPYDARAVLNNQDAGTATARRSAAQQPDAATADEDPNALPRAVRQDGVGQADHNVTGGTGPQPQQASPEPGTGPRATRGGCALHPNDRTIPTPKRLICLGCERDRHDNERARRDAAAWGD</sequence>
<accession>A0A6P0H6R7</accession>
<gene>
    <name evidence="3" type="ORF">G3R41_08130</name>
    <name evidence="2" type="ORF">GCU67_08130</name>
</gene>
<organism evidence="3 5">
    <name type="scientific">Modestobacter muralis</name>
    <dbReference type="NCBI Taxonomy" id="1608614"/>
    <lineage>
        <taxon>Bacteria</taxon>
        <taxon>Bacillati</taxon>
        <taxon>Actinomycetota</taxon>
        <taxon>Actinomycetes</taxon>
        <taxon>Geodermatophilales</taxon>
        <taxon>Geodermatophilaceae</taxon>
        <taxon>Modestobacter</taxon>
    </lineage>
</organism>
<evidence type="ECO:0000313" key="5">
    <source>
        <dbReference type="Proteomes" id="UP000471152"/>
    </source>
</evidence>
<name>A0A6P0H6R7_9ACTN</name>
<evidence type="ECO:0000313" key="4">
    <source>
        <dbReference type="Proteomes" id="UP000468828"/>
    </source>
</evidence>